<proteinExistence type="predicted"/>
<sequence length="265" mass="28744">MKPGVLYFVLLLLLSIFTSCDEIFNVDIVGDGNLKTESRANEIGNFQGIYLDAGFELHISQSLANDLVIETDSNLMTYIVTEVNNGILEISEKNNFSIISRKSVQIFLTVASELSLIEVLNGGKVIIDTIQSPQLDINVYDVSQVKGAYIDCKEFNVFAEGSTNLQLNGNFGQLLVHQVGSGNLYINGLAGNGNVVLEGSGKISARELMMTDGDVRLYGSGLVFCRVSGLLETLIVGNGRIYYYGKPENVIKNISGEGLVLPADD</sequence>
<name>A0A1I1ZZ38_9BACT</name>
<evidence type="ECO:0000259" key="1">
    <source>
        <dbReference type="Pfam" id="PF10988"/>
    </source>
</evidence>
<dbReference type="eggNOG" id="COG3595">
    <property type="taxonomic scope" value="Bacteria"/>
</dbReference>
<dbReference type="InParanoid" id="A0A1I1ZZ38"/>
<feature type="domain" description="Putative auto-transporter adhesin head GIN" evidence="1">
    <location>
        <begin position="45"/>
        <end position="184"/>
    </location>
</feature>
<dbReference type="AlphaFoldDB" id="A0A1I1ZZ38"/>
<dbReference type="RefSeq" id="WP_010527191.1">
    <property type="nucleotide sequence ID" value="NZ_AFSL01000035.1"/>
</dbReference>
<dbReference type="EMBL" id="FONA01000010">
    <property type="protein sequence ID" value="SFE36757.1"/>
    <property type="molecule type" value="Genomic_DNA"/>
</dbReference>
<organism evidence="2 3">
    <name type="scientific">Thermophagus xiamenensis</name>
    <dbReference type="NCBI Taxonomy" id="385682"/>
    <lineage>
        <taxon>Bacteria</taxon>
        <taxon>Pseudomonadati</taxon>
        <taxon>Bacteroidota</taxon>
        <taxon>Bacteroidia</taxon>
        <taxon>Marinilabiliales</taxon>
        <taxon>Marinilabiliaceae</taxon>
        <taxon>Thermophagus</taxon>
    </lineage>
</organism>
<gene>
    <name evidence="2" type="ORF">SAMN05444380_11059</name>
</gene>
<dbReference type="Gene3D" id="2.160.20.120">
    <property type="match status" value="1"/>
</dbReference>
<reference evidence="2 3" key="1">
    <citation type="submission" date="2016-10" db="EMBL/GenBank/DDBJ databases">
        <authorList>
            <person name="de Groot N.N."/>
        </authorList>
    </citation>
    <scope>NUCLEOTIDE SEQUENCE [LARGE SCALE GENOMIC DNA]</scope>
    <source>
        <strain evidence="2 3">DSM 19012</strain>
    </source>
</reference>
<dbReference type="Pfam" id="PF10988">
    <property type="entry name" value="DUF2807"/>
    <property type="match status" value="1"/>
</dbReference>
<evidence type="ECO:0000313" key="3">
    <source>
        <dbReference type="Proteomes" id="UP000181976"/>
    </source>
</evidence>
<dbReference type="InterPro" id="IPR021255">
    <property type="entry name" value="DUF2807"/>
</dbReference>
<dbReference type="Proteomes" id="UP000181976">
    <property type="component" value="Unassembled WGS sequence"/>
</dbReference>
<dbReference type="OrthoDB" id="5585143at2"/>
<accession>A0A1I1ZZ38</accession>
<keyword evidence="3" id="KW-1185">Reference proteome</keyword>
<dbReference type="PROSITE" id="PS51257">
    <property type="entry name" value="PROKAR_LIPOPROTEIN"/>
    <property type="match status" value="1"/>
</dbReference>
<evidence type="ECO:0000313" key="2">
    <source>
        <dbReference type="EMBL" id="SFE36757.1"/>
    </source>
</evidence>
<protein>
    <submittedName>
        <fullName evidence="2">Putative auto-transporter adhesin, head GIN domain</fullName>
    </submittedName>
</protein>
<dbReference type="STRING" id="385682.SAMN05444380_11059"/>